<name>A0A1V6N273_METAZ</name>
<sequence>MAYDDYIKTYNISTTSQLFDIIQGKDNYPDIRENYIFRGLKKSSYNLIPSSLRLNDKSKNLIDEFIDNSFNFSFAPDVGHAYELGLIDFPFPCKNCIFQAGYAYKSGLIDEKTYSDYMGHGIMYITNFRGLNSNDRNSKYPSLKEIHNIWEFNFEKEIHVLLKFLSIADKSGLKVPDNIRLRKQIHRNSDNSIKNTIYGDLWPQQEYFEIISLAQHYGLPTRALDWTYDYKVALYFAAIGLLDDKNKEDCILWALNYKIFEDFKLGMFEDEIFPLHFYRPEYNINPNLNAQRGLFTIWEEVYGQKVNEISIDKKIVDFLDNGKVFIPLIDFTSNFKDFIKKRNEKIFYKFIISKEIKSEILQELYKEGYSEENLFPGYSGAVLSIKNKAKLDKKIK</sequence>
<dbReference type="AlphaFoldDB" id="A0A1V6N273"/>
<dbReference type="OrthoDB" id="78401at2157"/>
<reference evidence="2 3" key="1">
    <citation type="submission" date="2014-12" db="EMBL/GenBank/DDBJ databases">
        <title>Genome sequence of Methanobrevibacter arboriphilicus DH1, DSM1125.</title>
        <authorList>
            <person name="Poehlein A."/>
            <person name="Thauer R.K."/>
            <person name="Seedorf H."/>
            <person name="Daniel R."/>
        </authorList>
    </citation>
    <scope>NUCLEOTIDE SEQUENCE [LARGE SCALE GENOMIC DNA]</scope>
    <source>
        <strain evidence="2 3">DH1</strain>
    </source>
</reference>
<keyword evidence="3" id="KW-1185">Reference proteome</keyword>
<evidence type="ECO:0000313" key="3">
    <source>
        <dbReference type="Proteomes" id="UP000191661"/>
    </source>
</evidence>
<dbReference type="InterPro" id="IPR014966">
    <property type="entry name" value="FRG-dom"/>
</dbReference>
<comment type="caution">
    <text evidence="2">The sequence shown here is derived from an EMBL/GenBank/DDBJ whole genome shotgun (WGS) entry which is preliminary data.</text>
</comment>
<evidence type="ECO:0000259" key="1">
    <source>
        <dbReference type="SMART" id="SM00901"/>
    </source>
</evidence>
<feature type="domain" description="FRG" evidence="1">
    <location>
        <begin position="31"/>
        <end position="253"/>
    </location>
</feature>
<dbReference type="Pfam" id="PF08867">
    <property type="entry name" value="FRG"/>
    <property type="match status" value="1"/>
</dbReference>
<evidence type="ECO:0000313" key="2">
    <source>
        <dbReference type="EMBL" id="OQD58663.1"/>
    </source>
</evidence>
<accession>A0A1V6N273</accession>
<dbReference type="SMART" id="SM00901">
    <property type="entry name" value="FRG"/>
    <property type="match status" value="1"/>
</dbReference>
<gene>
    <name evidence="2" type="ORF">MBBAR_10c00040</name>
</gene>
<proteinExistence type="predicted"/>
<organism evidence="2 3">
    <name type="scientific">Methanobrevibacter arboriphilus JCM 13429 = DSM 1125</name>
    <dbReference type="NCBI Taxonomy" id="1300164"/>
    <lineage>
        <taxon>Archaea</taxon>
        <taxon>Methanobacteriati</taxon>
        <taxon>Methanobacteriota</taxon>
        <taxon>Methanomada group</taxon>
        <taxon>Methanobacteria</taxon>
        <taxon>Methanobacteriales</taxon>
        <taxon>Methanobacteriaceae</taxon>
        <taxon>Methanobrevibacter</taxon>
    </lineage>
</organism>
<dbReference type="RefSeq" id="WP_080460366.1">
    <property type="nucleotide sequence ID" value="NZ_JXMW01000010.1"/>
</dbReference>
<protein>
    <recommendedName>
        <fullName evidence="1">FRG domain-containing protein</fullName>
    </recommendedName>
</protein>
<dbReference type="Proteomes" id="UP000191661">
    <property type="component" value="Unassembled WGS sequence"/>
</dbReference>
<dbReference type="EMBL" id="JXMW01000010">
    <property type="protein sequence ID" value="OQD58663.1"/>
    <property type="molecule type" value="Genomic_DNA"/>
</dbReference>